<dbReference type="Proteomes" id="UP000054851">
    <property type="component" value="Unassembled WGS sequence"/>
</dbReference>
<keyword evidence="2" id="KW-0732">Signal</keyword>
<evidence type="ECO:0000313" key="5">
    <source>
        <dbReference type="Proteomes" id="UP000054851"/>
    </source>
</evidence>
<gene>
    <name evidence="4" type="ORF">AWB79_06351</name>
</gene>
<dbReference type="RefSeq" id="WP_061171378.1">
    <property type="nucleotide sequence ID" value="NZ_FCOA02000033.1"/>
</dbReference>
<dbReference type="SUPFAM" id="SSF53822">
    <property type="entry name" value="Periplasmic binding protein-like I"/>
    <property type="match status" value="1"/>
</dbReference>
<keyword evidence="4" id="KW-0675">Receptor</keyword>
<dbReference type="OrthoDB" id="9777352at2"/>
<organism evidence="4 5">
    <name type="scientific">Caballeronia hypogeia</name>
    <dbReference type="NCBI Taxonomy" id="1777140"/>
    <lineage>
        <taxon>Bacteria</taxon>
        <taxon>Pseudomonadati</taxon>
        <taxon>Pseudomonadota</taxon>
        <taxon>Betaproteobacteria</taxon>
        <taxon>Burkholderiales</taxon>
        <taxon>Burkholderiaceae</taxon>
        <taxon>Caballeronia</taxon>
    </lineage>
</organism>
<dbReference type="PANTHER" id="PTHR30483">
    <property type="entry name" value="LEUCINE-SPECIFIC-BINDING PROTEIN"/>
    <property type="match status" value="1"/>
</dbReference>
<dbReference type="PANTHER" id="PTHR30483:SF6">
    <property type="entry name" value="PERIPLASMIC BINDING PROTEIN OF ABC TRANSPORTER FOR NATURAL AMINO ACIDS"/>
    <property type="match status" value="1"/>
</dbReference>
<dbReference type="InterPro" id="IPR051010">
    <property type="entry name" value="BCAA_transport"/>
</dbReference>
<dbReference type="AlphaFoldDB" id="A0A158D373"/>
<name>A0A158D373_9BURK</name>
<sequence length="385" mass="40445">MRHFSGGFKILAPLLAAAALHGQTVKAEPAAGVYKIGFVTENTGPLAYAGQSYWNGAQLALSEINAKHYLGASATMALDGKESASDAARAIQAMRQFIGDRSVIATSCCILSPVANALKPVVTSGKVPLVIFGATGPGLPQPPWIYNMTILPGPQDVATGVDVSKKLNLKSAAYILTSDNDAFKGRMEDTRHALEAQGVKTTGVVNVLTRDTDFTAAATQAMAMNADMILVYATQGAATGAITALRDRGYKKTIVTTDVVSPASVFKKMGSALVGVPYPISFSDSLSSSPEAKAFASDYQKRFGATPDIYSAQGYQVVWFVAQGLKSLSGTPTREQLAEALAKIKTIEHTVYGSEEMVAGQATTRGTLIVNRTSDGNLVAWAPAK</sequence>
<dbReference type="InterPro" id="IPR028081">
    <property type="entry name" value="Leu-bd"/>
</dbReference>
<comment type="caution">
    <text evidence="4">The sequence shown here is derived from an EMBL/GenBank/DDBJ whole genome shotgun (WGS) entry which is preliminary data.</text>
</comment>
<dbReference type="Gene3D" id="3.40.50.2300">
    <property type="match status" value="2"/>
</dbReference>
<evidence type="ECO:0000259" key="3">
    <source>
        <dbReference type="Pfam" id="PF13458"/>
    </source>
</evidence>
<dbReference type="EMBL" id="FCOA02000033">
    <property type="protein sequence ID" value="SAK88941.1"/>
    <property type="molecule type" value="Genomic_DNA"/>
</dbReference>
<evidence type="ECO:0000313" key="4">
    <source>
        <dbReference type="EMBL" id="SAK88941.1"/>
    </source>
</evidence>
<feature type="domain" description="Leucine-binding protein" evidence="3">
    <location>
        <begin position="34"/>
        <end position="358"/>
    </location>
</feature>
<reference evidence="4" key="1">
    <citation type="submission" date="2016-01" db="EMBL/GenBank/DDBJ databases">
        <authorList>
            <person name="Peeters C."/>
        </authorList>
    </citation>
    <scope>NUCLEOTIDE SEQUENCE</scope>
    <source>
        <strain evidence="4">LMG 29322</strain>
    </source>
</reference>
<evidence type="ECO:0000256" key="1">
    <source>
        <dbReference type="ARBA" id="ARBA00010062"/>
    </source>
</evidence>
<dbReference type="InterPro" id="IPR028082">
    <property type="entry name" value="Peripla_BP_I"/>
</dbReference>
<evidence type="ECO:0000256" key="2">
    <source>
        <dbReference type="ARBA" id="ARBA00022729"/>
    </source>
</evidence>
<comment type="similarity">
    <text evidence="1">Belongs to the leucine-binding protein family.</text>
</comment>
<accession>A0A158D373</accession>
<proteinExistence type="inferred from homology"/>
<dbReference type="Pfam" id="PF13458">
    <property type="entry name" value="Peripla_BP_6"/>
    <property type="match status" value="1"/>
</dbReference>
<protein>
    <submittedName>
        <fullName evidence="4">Extracellular ligand-binding receptor</fullName>
    </submittedName>
</protein>
<dbReference type="STRING" id="1777140.AWB79_06351"/>
<keyword evidence="5" id="KW-1185">Reference proteome</keyword>